<feature type="signal peptide" evidence="1">
    <location>
        <begin position="1"/>
        <end position="31"/>
    </location>
</feature>
<evidence type="ECO:0000313" key="2">
    <source>
        <dbReference type="EMBL" id="MBD8079805.1"/>
    </source>
</evidence>
<gene>
    <name evidence="2" type="ORF">IF651_12135</name>
</gene>
<accession>A0A927PFK5</accession>
<reference evidence="2" key="2">
    <citation type="submission" date="2020-09" db="EMBL/GenBank/DDBJ databases">
        <authorList>
            <person name="Yu Y."/>
        </authorList>
    </citation>
    <scope>NUCLEOTIDE SEQUENCE</scope>
    <source>
        <strain evidence="2">KCTC 49039</strain>
    </source>
</reference>
<evidence type="ECO:0000313" key="3">
    <source>
        <dbReference type="Proteomes" id="UP000610846"/>
    </source>
</evidence>
<dbReference type="Gene3D" id="2.60.20.10">
    <property type="entry name" value="Crystallins"/>
    <property type="match status" value="1"/>
</dbReference>
<comment type="caution">
    <text evidence="2">The sequence shown here is derived from an EMBL/GenBank/DDBJ whole genome shotgun (WGS) entry which is preliminary data.</text>
</comment>
<dbReference type="RefSeq" id="WP_191829379.1">
    <property type="nucleotide sequence ID" value="NZ_JACYHB010000009.1"/>
</dbReference>
<dbReference type="Proteomes" id="UP000610846">
    <property type="component" value="Unassembled WGS sequence"/>
</dbReference>
<reference evidence="2" key="1">
    <citation type="journal article" date="2018" name="Curr. Microbiol.">
        <title>Cellulosimicrobium arenosum sp. nov., Isolated from Marine Sediment Sand.</title>
        <authorList>
            <person name="Oh M."/>
            <person name="Kim J.H."/>
            <person name="Yoon J.H."/>
            <person name="Schumann P."/>
            <person name="Kim W."/>
        </authorList>
    </citation>
    <scope>NUCLEOTIDE SEQUENCE</scope>
    <source>
        <strain evidence="2">KCTC 49039</strain>
    </source>
</reference>
<keyword evidence="1" id="KW-0732">Signal</keyword>
<name>A0A927PFK5_9MICO</name>
<keyword evidence="3" id="KW-1185">Reference proteome</keyword>
<proteinExistence type="predicted"/>
<sequence length="242" mass="25044">MNRRPARPFAAAGVALLLVVGASAVGGPAVADEPDLAVVTWDHDPLRGVSEPSAPVGTGRSCATQLPEIDRAAASPSQRVCFDSLAEALSYVSGDAVPESRLAGADRADLARLVADLNAEPARSAASAGGAAREGATTAAASSMLLGVTWRSTKYRGESEIFWGSGPNGCFRGSTYGFSNLARYLQNNVVSSADSFAGCWGTYYDKYSYAGTKLNCKPSCSTMGGMDNRASSIVYRPKGTLG</sequence>
<evidence type="ECO:0000256" key="1">
    <source>
        <dbReference type="SAM" id="SignalP"/>
    </source>
</evidence>
<protein>
    <submittedName>
        <fullName evidence="2">Uncharacterized protein</fullName>
    </submittedName>
</protein>
<dbReference type="InterPro" id="IPR011024">
    <property type="entry name" value="G_crystallin-like"/>
</dbReference>
<dbReference type="EMBL" id="JACYHB010000009">
    <property type="protein sequence ID" value="MBD8079805.1"/>
    <property type="molecule type" value="Genomic_DNA"/>
</dbReference>
<organism evidence="2 3">
    <name type="scientific">Cellulosimicrobium arenosum</name>
    <dbReference type="NCBI Taxonomy" id="2708133"/>
    <lineage>
        <taxon>Bacteria</taxon>
        <taxon>Bacillati</taxon>
        <taxon>Actinomycetota</taxon>
        <taxon>Actinomycetes</taxon>
        <taxon>Micrococcales</taxon>
        <taxon>Promicromonosporaceae</taxon>
        <taxon>Cellulosimicrobium</taxon>
    </lineage>
</organism>
<dbReference type="AlphaFoldDB" id="A0A927PFK5"/>
<dbReference type="SUPFAM" id="SSF49695">
    <property type="entry name" value="gamma-Crystallin-like"/>
    <property type="match status" value="1"/>
</dbReference>
<feature type="chain" id="PRO_5037564315" evidence="1">
    <location>
        <begin position="32"/>
        <end position="242"/>
    </location>
</feature>